<dbReference type="GO" id="GO:0003676">
    <property type="term" value="F:nucleic acid binding"/>
    <property type="evidence" value="ECO:0007669"/>
    <property type="project" value="InterPro"/>
</dbReference>
<dbReference type="InterPro" id="IPR012337">
    <property type="entry name" value="RNaseH-like_sf"/>
</dbReference>
<dbReference type="PANTHER" id="PTHR47723">
    <property type="entry name" value="OS05G0353850 PROTEIN"/>
    <property type="match status" value="1"/>
</dbReference>
<gene>
    <name evidence="2" type="ORF">Gohar_025862</name>
</gene>
<feature type="domain" description="RNase H type-1" evidence="1">
    <location>
        <begin position="1"/>
        <end position="125"/>
    </location>
</feature>
<proteinExistence type="predicted"/>
<protein>
    <recommendedName>
        <fullName evidence="1">RNase H type-1 domain-containing protein</fullName>
    </recommendedName>
</protein>
<sequence length="181" mass="19999">MFGTDGAVQLGYGLAAAGGVVRDKEGIWIVGYHRFLGKCSVFDAELWGILDGLKIIQRRGHIHVTIQTDSLEVVKSILGSSSTESNSALIRRICNILSQENHWILRYIPREYNQVADCLARQALMEKPNLQVFDIPPEITSSFIDRDRHTDEDANEEQPGLKKLLVIGGVSAIIGIDISPS</sequence>
<dbReference type="AlphaFoldDB" id="A0A7J9HPT1"/>
<reference evidence="2 3" key="1">
    <citation type="journal article" date="2019" name="Genome Biol. Evol.">
        <title>Insights into the evolution of the New World diploid cottons (Gossypium, subgenus Houzingenia) based on genome sequencing.</title>
        <authorList>
            <person name="Grover C.E."/>
            <person name="Arick M.A. 2nd"/>
            <person name="Thrash A."/>
            <person name="Conover J.L."/>
            <person name="Sanders W.S."/>
            <person name="Peterson D.G."/>
            <person name="Frelichowski J.E."/>
            <person name="Scheffler J.A."/>
            <person name="Scheffler B.E."/>
            <person name="Wendel J.F."/>
        </authorList>
    </citation>
    <scope>NUCLEOTIDE SEQUENCE [LARGE SCALE GENOMIC DNA]</scope>
    <source>
        <strain evidence="2">0</strain>
        <tissue evidence="2">Leaf</tissue>
    </source>
</reference>
<dbReference type="InterPro" id="IPR002156">
    <property type="entry name" value="RNaseH_domain"/>
</dbReference>
<dbReference type="Pfam" id="PF13456">
    <property type="entry name" value="RVT_3"/>
    <property type="match status" value="1"/>
</dbReference>
<dbReference type="Gene3D" id="3.30.420.10">
    <property type="entry name" value="Ribonuclease H-like superfamily/Ribonuclease H"/>
    <property type="match status" value="1"/>
</dbReference>
<dbReference type="CDD" id="cd06222">
    <property type="entry name" value="RNase_H_like"/>
    <property type="match status" value="1"/>
</dbReference>
<evidence type="ECO:0000259" key="1">
    <source>
        <dbReference type="PROSITE" id="PS50879"/>
    </source>
</evidence>
<dbReference type="EMBL" id="JABFAD010000011">
    <property type="protein sequence ID" value="MBA0811847.1"/>
    <property type="molecule type" value="Genomic_DNA"/>
</dbReference>
<dbReference type="OrthoDB" id="961708at2759"/>
<dbReference type="InterPro" id="IPR036397">
    <property type="entry name" value="RNaseH_sf"/>
</dbReference>
<comment type="caution">
    <text evidence="2">The sequence shown here is derived from an EMBL/GenBank/DDBJ whole genome shotgun (WGS) entry which is preliminary data.</text>
</comment>
<dbReference type="InterPro" id="IPR053151">
    <property type="entry name" value="RNase_H-like"/>
</dbReference>
<dbReference type="PANTHER" id="PTHR47723:SF19">
    <property type="entry name" value="POLYNUCLEOTIDYL TRANSFERASE, RIBONUCLEASE H-LIKE SUPERFAMILY PROTEIN"/>
    <property type="match status" value="1"/>
</dbReference>
<dbReference type="GO" id="GO:0004523">
    <property type="term" value="F:RNA-DNA hybrid ribonuclease activity"/>
    <property type="evidence" value="ECO:0007669"/>
    <property type="project" value="InterPro"/>
</dbReference>
<dbReference type="SUPFAM" id="SSF53098">
    <property type="entry name" value="Ribonuclease H-like"/>
    <property type="match status" value="1"/>
</dbReference>
<dbReference type="PROSITE" id="PS50879">
    <property type="entry name" value="RNASE_H_1"/>
    <property type="match status" value="1"/>
</dbReference>
<dbReference type="Proteomes" id="UP000593560">
    <property type="component" value="Unassembled WGS sequence"/>
</dbReference>
<accession>A0A7J9HPT1</accession>
<keyword evidence="3" id="KW-1185">Reference proteome</keyword>
<name>A0A7J9HPT1_9ROSI</name>
<dbReference type="InterPro" id="IPR044730">
    <property type="entry name" value="RNase_H-like_dom_plant"/>
</dbReference>
<evidence type="ECO:0000313" key="2">
    <source>
        <dbReference type="EMBL" id="MBA0811847.1"/>
    </source>
</evidence>
<evidence type="ECO:0000313" key="3">
    <source>
        <dbReference type="Proteomes" id="UP000593560"/>
    </source>
</evidence>
<organism evidence="2 3">
    <name type="scientific">Gossypium harknessii</name>
    <dbReference type="NCBI Taxonomy" id="34285"/>
    <lineage>
        <taxon>Eukaryota</taxon>
        <taxon>Viridiplantae</taxon>
        <taxon>Streptophyta</taxon>
        <taxon>Embryophyta</taxon>
        <taxon>Tracheophyta</taxon>
        <taxon>Spermatophyta</taxon>
        <taxon>Magnoliopsida</taxon>
        <taxon>eudicotyledons</taxon>
        <taxon>Gunneridae</taxon>
        <taxon>Pentapetalae</taxon>
        <taxon>rosids</taxon>
        <taxon>malvids</taxon>
        <taxon>Malvales</taxon>
        <taxon>Malvaceae</taxon>
        <taxon>Malvoideae</taxon>
        <taxon>Gossypium</taxon>
    </lineage>
</organism>